<reference evidence="5" key="1">
    <citation type="journal article" date="2017" name="Nature">
        <title>The sunflower genome provides insights into oil metabolism, flowering and Asterid evolution.</title>
        <authorList>
            <person name="Badouin H."/>
            <person name="Gouzy J."/>
            <person name="Grassa C.J."/>
            <person name="Murat F."/>
            <person name="Staton S.E."/>
            <person name="Cottret L."/>
            <person name="Lelandais-Briere C."/>
            <person name="Owens G.L."/>
            <person name="Carrere S."/>
            <person name="Mayjonade B."/>
            <person name="Legrand L."/>
            <person name="Gill N."/>
            <person name="Kane N.C."/>
            <person name="Bowers J.E."/>
            <person name="Hubner S."/>
            <person name="Bellec A."/>
            <person name="Berard A."/>
            <person name="Berges H."/>
            <person name="Blanchet N."/>
            <person name="Boniface M.C."/>
            <person name="Brunel D."/>
            <person name="Catrice O."/>
            <person name="Chaidir N."/>
            <person name="Claudel C."/>
            <person name="Donnadieu C."/>
            <person name="Faraut T."/>
            <person name="Fievet G."/>
            <person name="Helmstetter N."/>
            <person name="King M."/>
            <person name="Knapp S.J."/>
            <person name="Lai Z."/>
            <person name="Le Paslier M.C."/>
            <person name="Lippi Y."/>
            <person name="Lorenzon L."/>
            <person name="Mandel J.R."/>
            <person name="Marage G."/>
            <person name="Marchand G."/>
            <person name="Marquand E."/>
            <person name="Bret-Mestries E."/>
            <person name="Morien E."/>
            <person name="Nambeesan S."/>
            <person name="Nguyen T."/>
            <person name="Pegot-Espagnet P."/>
            <person name="Pouilly N."/>
            <person name="Raftis F."/>
            <person name="Sallet E."/>
            <person name="Schiex T."/>
            <person name="Thomas J."/>
            <person name="Vandecasteele C."/>
            <person name="Vares D."/>
            <person name="Vear F."/>
            <person name="Vautrin S."/>
            <person name="Crespi M."/>
            <person name="Mangin B."/>
            <person name="Burke J.M."/>
            <person name="Salse J."/>
            <person name="Munos S."/>
            <person name="Vincourt P."/>
            <person name="Rieseberg L.H."/>
            <person name="Langlade N.B."/>
        </authorList>
    </citation>
    <scope>NUCLEOTIDE SEQUENCE</scope>
    <source>
        <tissue evidence="5">Leaves</tissue>
    </source>
</reference>
<comment type="caution">
    <text evidence="5">The sequence shown here is derived from an EMBL/GenBank/DDBJ whole genome shotgun (WGS) entry which is preliminary data.</text>
</comment>
<dbReference type="Gramene" id="mRNA:HanXRQr2_Chr16g0755171">
    <property type="protein sequence ID" value="CDS:HanXRQr2_Chr16g0755171.1"/>
    <property type="gene ID" value="HanXRQr2_Chr16g0755171"/>
</dbReference>
<sequence length="946" mass="105755">MQAIAPPQAAMITANQWALVTNQSSNIQAMMQNDSETGTSTKPPKLNHINDWGWWKERLRTYVQGQGQDLWMCFFTPFENELEVAGSNPETYSTMSDDDKKKFELEKKAFMILTQALHRDIYHQFVYCTTTKSLWDMLTLRCEGNAQSRKIKQELLKKEFEGFTCMENEGLAELSTRFHHLLSEMFAFRVTATPQEMVKRFADGLPAKWSSYLEILKENGVLDTITVYELIQKLENKDVEEKLKAKRRITPQNPEMYFGIAGGITGEKPASQHAKLQTAFISNTGPATANQFDPSAYTMMYSRPDSSSQQQQQQQTAQQFTPPPFLDPNRAQQQQPQQQGFYGSSSSFQATSNPNTVRLDTSNFSKVSVEIAKEHMEMLNTLVSAYCGLVAGQIGNINLTNEDYQQVDKEEFEMMDIKWALASAIRRAKEFMERTGRTNLESNNNTKYGFDKNAVTCFNCGEKGHFKRECQKPPKQGNHNPFRNQRQPQQQQNNSDRQIVPVGGNTSGSTNSNPHRGLVVQADEICNWNLQLGEGGNGGTACYAKVVEKVEEPVSAGESSEDEDSSGYSGSMDGESLDAGDLSSDALDLEVDELLADAEALCKRRSILCQKAAGTSEKLSQFFSEDGSFSFHTAFMAHVEGQTSQVCDSKPDSISAAVECAKCLEYAEKESLFEITHKHNQELIVDLSKATGANLFLTRNEKEFKATIASLKHDVSELQKAVLRKQHANNNLIDTIEKQMVELATARCECETIKQKLESYSNSRYVLDHIIDVQRKKGDAKCIGYKSCPPPMNHNYSNLPNDEDMPRFEPNVPLSLDDFAVGLGFTTGTSSSGQSESENVKNSSSVKEQSPPIIEDADSSDDESEENEKPQPNSVTPDIPIENHILCDPPVKPSKAGTPKAMKPSVPSIEKNNLLYTLKGDSKIYSDRDFPIKNVNQDLIEKIFEG</sequence>
<feature type="region of interest" description="Disordered" evidence="3">
    <location>
        <begin position="552"/>
        <end position="581"/>
    </location>
</feature>
<feature type="region of interest" description="Disordered" evidence="3">
    <location>
        <begin position="825"/>
        <end position="906"/>
    </location>
</feature>
<feature type="compositionally biased region" description="Low complexity" evidence="3">
    <location>
        <begin position="483"/>
        <end position="498"/>
    </location>
</feature>
<dbReference type="PANTHER" id="PTHR34676">
    <property type="entry name" value="DUF4219 DOMAIN-CONTAINING PROTEIN-RELATED"/>
    <property type="match status" value="1"/>
</dbReference>
<feature type="compositionally biased region" description="Polar residues" evidence="3">
    <location>
        <begin position="350"/>
        <end position="359"/>
    </location>
</feature>
<keyword evidence="1" id="KW-0862">Zinc</keyword>
<name>A0A9K3DRY7_HELAN</name>
<dbReference type="Pfam" id="PF14223">
    <property type="entry name" value="Retrotran_gag_2"/>
    <property type="match status" value="1"/>
</dbReference>
<evidence type="ECO:0000259" key="4">
    <source>
        <dbReference type="PROSITE" id="PS50158"/>
    </source>
</evidence>
<feature type="compositionally biased region" description="Low complexity" evidence="3">
    <location>
        <begin position="826"/>
        <end position="854"/>
    </location>
</feature>
<dbReference type="SUPFAM" id="SSF57756">
    <property type="entry name" value="Retrovirus zinc finger-like domains"/>
    <property type="match status" value="1"/>
</dbReference>
<feature type="compositionally biased region" description="Low complexity" evidence="3">
    <location>
        <begin position="566"/>
        <end position="581"/>
    </location>
</feature>
<keyword evidence="2" id="KW-0175">Coiled coil</keyword>
<feature type="region of interest" description="Disordered" evidence="3">
    <location>
        <begin position="793"/>
        <end position="812"/>
    </location>
</feature>
<dbReference type="AlphaFoldDB" id="A0A9K3DRY7"/>
<feature type="coiled-coil region" evidence="2">
    <location>
        <begin position="701"/>
        <end position="763"/>
    </location>
</feature>
<feature type="region of interest" description="Disordered" evidence="3">
    <location>
        <begin position="469"/>
        <end position="516"/>
    </location>
</feature>
<dbReference type="Gene3D" id="4.10.60.10">
    <property type="entry name" value="Zinc finger, CCHC-type"/>
    <property type="match status" value="1"/>
</dbReference>
<dbReference type="GO" id="GO:0003676">
    <property type="term" value="F:nucleic acid binding"/>
    <property type="evidence" value="ECO:0007669"/>
    <property type="project" value="InterPro"/>
</dbReference>
<keyword evidence="1" id="KW-0479">Metal-binding</keyword>
<dbReference type="GO" id="GO:0008270">
    <property type="term" value="F:zinc ion binding"/>
    <property type="evidence" value="ECO:0007669"/>
    <property type="project" value="UniProtKB-KW"/>
</dbReference>
<dbReference type="SMART" id="SM00343">
    <property type="entry name" value="ZnF_C2HC"/>
    <property type="match status" value="1"/>
</dbReference>
<keyword evidence="1" id="KW-0863">Zinc-finger</keyword>
<evidence type="ECO:0000256" key="3">
    <source>
        <dbReference type="SAM" id="MobiDB-lite"/>
    </source>
</evidence>
<evidence type="ECO:0000313" key="5">
    <source>
        <dbReference type="EMBL" id="KAF5760582.1"/>
    </source>
</evidence>
<gene>
    <name evidence="5" type="ORF">HanXRQr2_Chr16g0755171</name>
</gene>
<dbReference type="EMBL" id="MNCJ02000331">
    <property type="protein sequence ID" value="KAF5760582.1"/>
    <property type="molecule type" value="Genomic_DNA"/>
</dbReference>
<reference evidence="5" key="2">
    <citation type="submission" date="2020-06" db="EMBL/GenBank/DDBJ databases">
        <title>Helianthus annuus Genome sequencing and assembly Release 2.</title>
        <authorList>
            <person name="Gouzy J."/>
            <person name="Langlade N."/>
            <person name="Munos S."/>
        </authorList>
    </citation>
    <scope>NUCLEOTIDE SEQUENCE</scope>
    <source>
        <tissue evidence="5">Leaves</tissue>
    </source>
</reference>
<evidence type="ECO:0000256" key="2">
    <source>
        <dbReference type="SAM" id="Coils"/>
    </source>
</evidence>
<organism evidence="5 6">
    <name type="scientific">Helianthus annuus</name>
    <name type="common">Common sunflower</name>
    <dbReference type="NCBI Taxonomy" id="4232"/>
    <lineage>
        <taxon>Eukaryota</taxon>
        <taxon>Viridiplantae</taxon>
        <taxon>Streptophyta</taxon>
        <taxon>Embryophyta</taxon>
        <taxon>Tracheophyta</taxon>
        <taxon>Spermatophyta</taxon>
        <taxon>Magnoliopsida</taxon>
        <taxon>eudicotyledons</taxon>
        <taxon>Gunneridae</taxon>
        <taxon>Pentapetalae</taxon>
        <taxon>asterids</taxon>
        <taxon>campanulids</taxon>
        <taxon>Asterales</taxon>
        <taxon>Asteraceae</taxon>
        <taxon>Asteroideae</taxon>
        <taxon>Heliantheae alliance</taxon>
        <taxon>Heliantheae</taxon>
        <taxon>Helianthus</taxon>
    </lineage>
</organism>
<dbReference type="InterPro" id="IPR001878">
    <property type="entry name" value="Znf_CCHC"/>
</dbReference>
<feature type="region of interest" description="Disordered" evidence="3">
    <location>
        <begin position="298"/>
        <end position="359"/>
    </location>
</feature>
<dbReference type="Proteomes" id="UP000215914">
    <property type="component" value="Unassembled WGS sequence"/>
</dbReference>
<proteinExistence type="predicted"/>
<evidence type="ECO:0000313" key="6">
    <source>
        <dbReference type="Proteomes" id="UP000215914"/>
    </source>
</evidence>
<keyword evidence="6" id="KW-1185">Reference proteome</keyword>
<dbReference type="Pfam" id="PF00098">
    <property type="entry name" value="zf-CCHC"/>
    <property type="match status" value="1"/>
</dbReference>
<dbReference type="InterPro" id="IPR036875">
    <property type="entry name" value="Znf_CCHC_sf"/>
</dbReference>
<feature type="compositionally biased region" description="Low complexity" evidence="3">
    <location>
        <begin position="332"/>
        <end position="349"/>
    </location>
</feature>
<feature type="compositionally biased region" description="Acidic residues" evidence="3">
    <location>
        <begin position="855"/>
        <end position="866"/>
    </location>
</feature>
<dbReference type="PROSITE" id="PS50158">
    <property type="entry name" value="ZF_CCHC"/>
    <property type="match status" value="1"/>
</dbReference>
<protein>
    <submittedName>
        <fullName evidence="5">Transcription factor interactor and regulator CCHC(Zn) family</fullName>
    </submittedName>
</protein>
<dbReference type="PANTHER" id="PTHR34676:SF28">
    <property type="entry name" value="ZINC FINGER, CCHC-TYPE, RIBONUCLEASE H-LIKE DOMAIN, GAG-PRE-INTEGRASE DOMAIN PROTEIN-RELATED"/>
    <property type="match status" value="1"/>
</dbReference>
<feature type="domain" description="CCHC-type" evidence="4">
    <location>
        <begin position="457"/>
        <end position="472"/>
    </location>
</feature>
<feature type="compositionally biased region" description="Low complexity" evidence="3">
    <location>
        <begin position="306"/>
        <end position="319"/>
    </location>
</feature>
<accession>A0A9K3DRY7</accession>
<evidence type="ECO:0000256" key="1">
    <source>
        <dbReference type="PROSITE-ProRule" id="PRU00047"/>
    </source>
</evidence>